<dbReference type="EMBL" id="JBHSKG010000008">
    <property type="protein sequence ID" value="MFC5139847.1"/>
    <property type="molecule type" value="Genomic_DNA"/>
</dbReference>
<proteinExistence type="predicted"/>
<accession>A0ABV9ZI42</accession>
<evidence type="ECO:0000313" key="3">
    <source>
        <dbReference type="EMBL" id="MFC5139847.1"/>
    </source>
</evidence>
<dbReference type="InterPro" id="IPR036567">
    <property type="entry name" value="RHF-like"/>
</dbReference>
<name>A0ABV9ZI42_9PSEU</name>
<dbReference type="Pfam" id="PF16321">
    <property type="entry name" value="Ribosom_S30AE_C"/>
    <property type="match status" value="1"/>
</dbReference>
<keyword evidence="4" id="KW-1185">Reference proteome</keyword>
<evidence type="ECO:0000313" key="4">
    <source>
        <dbReference type="Proteomes" id="UP001596175"/>
    </source>
</evidence>
<dbReference type="InterPro" id="IPR038416">
    <property type="entry name" value="Ribosom_S30AE_C_sf"/>
</dbReference>
<reference evidence="4" key="1">
    <citation type="journal article" date="2019" name="Int. J. Syst. Evol. Microbiol.">
        <title>The Global Catalogue of Microorganisms (GCM) 10K type strain sequencing project: providing services to taxonomists for standard genome sequencing and annotation.</title>
        <authorList>
            <consortium name="The Broad Institute Genomics Platform"/>
            <consortium name="The Broad Institute Genome Sequencing Center for Infectious Disease"/>
            <person name="Wu L."/>
            <person name="Ma J."/>
        </authorList>
    </citation>
    <scope>NUCLEOTIDE SEQUENCE [LARGE SCALE GENOMIC DNA]</scope>
    <source>
        <strain evidence="4">XZYJ18</strain>
    </source>
</reference>
<sequence length="260" mass="27452">MTSTHRTAITAVAPPVVELRGVIGTGLAPYAREKVIQALDHGVHPLGPARIRVVRHDDPARERPIVASAHVDLAGRRLHAHVVAATPREAVDLLVDRLRRQVGDAHARRQPAHTGRSAPAGSVDGVISRHDVVQAVPTSVADAVAIMESRDEAFHLFVERSTGRRAVVYRGGPTGRRVAVDDGSAPQPPGAAGTTVSSRAARTTGPEGAAEQLRLGALPFVFFHDPGIGRARVVHLDERGRTVLVDVETGLTAAPPEPAP</sequence>
<comment type="caution">
    <text evidence="3">The sequence shown here is derived from an EMBL/GenBank/DDBJ whole genome shotgun (WGS) entry which is preliminary data.</text>
</comment>
<dbReference type="Proteomes" id="UP001596175">
    <property type="component" value="Unassembled WGS sequence"/>
</dbReference>
<dbReference type="RefSeq" id="WP_378022029.1">
    <property type="nucleotide sequence ID" value="NZ_JBHSKG010000008.1"/>
</dbReference>
<feature type="region of interest" description="Disordered" evidence="1">
    <location>
        <begin position="104"/>
        <end position="123"/>
    </location>
</feature>
<evidence type="ECO:0000259" key="2">
    <source>
        <dbReference type="Pfam" id="PF16321"/>
    </source>
</evidence>
<feature type="domain" description="Sigma 54 modulation/S30EA ribosomal protein C-terminal" evidence="2">
    <location>
        <begin position="126"/>
        <end position="171"/>
    </location>
</feature>
<protein>
    <submittedName>
        <fullName evidence="3">Sigma 54 modulation/S30EA ribosomal C-terminal domain-containing protein</fullName>
    </submittedName>
</protein>
<dbReference type="InterPro" id="IPR032528">
    <property type="entry name" value="Ribosom_S30AE_C"/>
</dbReference>
<dbReference type="Gene3D" id="3.30.505.50">
    <property type="entry name" value="Sigma 54 modulation/S30EA ribosomal protein, C-terminal domain"/>
    <property type="match status" value="1"/>
</dbReference>
<organism evidence="3 4">
    <name type="scientific">Actinomycetospora rhizophila</name>
    <dbReference type="NCBI Taxonomy" id="1416876"/>
    <lineage>
        <taxon>Bacteria</taxon>
        <taxon>Bacillati</taxon>
        <taxon>Actinomycetota</taxon>
        <taxon>Actinomycetes</taxon>
        <taxon>Pseudonocardiales</taxon>
        <taxon>Pseudonocardiaceae</taxon>
        <taxon>Actinomycetospora</taxon>
    </lineage>
</organism>
<dbReference type="Gene3D" id="3.30.160.100">
    <property type="entry name" value="Ribosome hibernation promotion factor-like"/>
    <property type="match status" value="1"/>
</dbReference>
<feature type="region of interest" description="Disordered" evidence="1">
    <location>
        <begin position="181"/>
        <end position="208"/>
    </location>
</feature>
<dbReference type="SUPFAM" id="SSF69754">
    <property type="entry name" value="Ribosome binding protein Y (YfiA homologue)"/>
    <property type="match status" value="1"/>
</dbReference>
<evidence type="ECO:0000256" key="1">
    <source>
        <dbReference type="SAM" id="MobiDB-lite"/>
    </source>
</evidence>
<gene>
    <name evidence="3" type="ORF">ACFPK1_16520</name>
</gene>